<protein>
    <submittedName>
        <fullName evidence="2">Uncharacterized protein</fullName>
    </submittedName>
</protein>
<dbReference type="AlphaFoldDB" id="A0A8C2Y953"/>
<dbReference type="Ensembl" id="ENSCJPT00005014266.1">
    <property type="protein sequence ID" value="ENSCJPP00005009564.1"/>
    <property type="gene ID" value="ENSCJPG00005008389.1"/>
</dbReference>
<keyword evidence="3" id="KW-1185">Reference proteome</keyword>
<feature type="transmembrane region" description="Helical" evidence="1">
    <location>
        <begin position="36"/>
        <end position="58"/>
    </location>
</feature>
<evidence type="ECO:0000313" key="3">
    <source>
        <dbReference type="Proteomes" id="UP000694412"/>
    </source>
</evidence>
<proteinExistence type="predicted"/>
<accession>A0A8C2Y953</accession>
<dbReference type="Proteomes" id="UP000694412">
    <property type="component" value="Chromosome 8"/>
</dbReference>
<name>A0A8C2Y953_COTJA</name>
<organism evidence="2 3">
    <name type="scientific">Coturnix japonica</name>
    <name type="common">Japanese quail</name>
    <name type="synonym">Coturnix coturnix japonica</name>
    <dbReference type="NCBI Taxonomy" id="93934"/>
    <lineage>
        <taxon>Eukaryota</taxon>
        <taxon>Metazoa</taxon>
        <taxon>Chordata</taxon>
        <taxon>Craniata</taxon>
        <taxon>Vertebrata</taxon>
        <taxon>Euteleostomi</taxon>
        <taxon>Archelosauria</taxon>
        <taxon>Archosauria</taxon>
        <taxon>Dinosauria</taxon>
        <taxon>Saurischia</taxon>
        <taxon>Theropoda</taxon>
        <taxon>Coelurosauria</taxon>
        <taxon>Aves</taxon>
        <taxon>Neognathae</taxon>
        <taxon>Galloanserae</taxon>
        <taxon>Galliformes</taxon>
        <taxon>Phasianidae</taxon>
        <taxon>Perdicinae</taxon>
        <taxon>Coturnix</taxon>
    </lineage>
</organism>
<keyword evidence="1" id="KW-0812">Transmembrane</keyword>
<reference evidence="2" key="2">
    <citation type="submission" date="2025-08" db="UniProtKB">
        <authorList>
            <consortium name="Ensembl"/>
        </authorList>
    </citation>
    <scope>IDENTIFICATION</scope>
</reference>
<keyword evidence="1" id="KW-0472">Membrane</keyword>
<keyword evidence="1" id="KW-1133">Transmembrane helix</keyword>
<reference evidence="2" key="1">
    <citation type="submission" date="2015-11" db="EMBL/GenBank/DDBJ databases">
        <authorList>
            <consortium name="International Coturnix japonica Genome Analysis Consortium"/>
            <person name="Warren W."/>
            <person name="Burt D.W."/>
            <person name="Antin P.B."/>
            <person name="Lanford R."/>
            <person name="Gros J."/>
            <person name="Wilson R.K."/>
        </authorList>
    </citation>
    <scope>NUCLEOTIDE SEQUENCE [LARGE SCALE GENOMIC DNA]</scope>
</reference>
<sequence length="74" mass="8550">MTEINLRLYISVFPRNSTEVSVTVEGFMQATILTRALYFSVLPFTIFFPMYSLFVSLIRSTMLLITMQLSIFVV</sequence>
<evidence type="ECO:0000313" key="2">
    <source>
        <dbReference type="Ensembl" id="ENSCJPP00005009564.1"/>
    </source>
</evidence>
<dbReference type="GeneTree" id="ENSGT00960000189609"/>
<evidence type="ECO:0000256" key="1">
    <source>
        <dbReference type="SAM" id="Phobius"/>
    </source>
</evidence>
<reference evidence="2" key="3">
    <citation type="submission" date="2025-09" db="UniProtKB">
        <authorList>
            <consortium name="Ensembl"/>
        </authorList>
    </citation>
    <scope>IDENTIFICATION</scope>
</reference>